<dbReference type="Pfam" id="PF14907">
    <property type="entry name" value="NTP_transf_5"/>
    <property type="match status" value="1"/>
</dbReference>
<reference evidence="1 2" key="1">
    <citation type="submission" date="2018-03" db="EMBL/GenBank/DDBJ databases">
        <authorList>
            <person name="Keele B.F."/>
        </authorList>
    </citation>
    <scope>NUCLEOTIDE SEQUENCE [LARGE SCALE GENOMIC DNA]</scope>
    <source>
        <strain evidence="1 2">D20</strain>
    </source>
</reference>
<protein>
    <submittedName>
        <fullName evidence="1">Uncharacterized protein</fullName>
    </submittedName>
</protein>
<dbReference type="InterPro" id="IPR039498">
    <property type="entry name" value="NTP_transf_5"/>
</dbReference>
<sequence length="365" mass="39962">MSPPRPLLHRVLAHPAEAAALDDAGWHLLVGQARSAAVLGRSLSAVAARIGESALPPCAAHALTAERNLAAHRCACLRWEVEELARVLAPLGVPVILLKGAAYVIQGHDWAHWRHFGDIDILLPAATLPDAERLLAVNGWIHSKRDDYDQAYYRRWMHELPPLQHLLRGTALDVHHTIVPRTARYHPPAEKLFENAQGLPADDRLATLSTADQFLHAATHLFTEGETDMALRNLVDLHDLLCSGSAQDADGFAAALCERAATLDLIAPLALAARHLHRQLGSMAAAAINAELARNKQIRAFTGTLDWMFDAAFRGHHPSMRSRSLGSASALLYLRGHWLRMPARLLVAHLTRKLLRLSGNGKNAP</sequence>
<proteinExistence type="predicted"/>
<organism evidence="1 2">
    <name type="scientific">Pseudothauera lacus</name>
    <dbReference type="NCBI Taxonomy" id="2136175"/>
    <lineage>
        <taxon>Bacteria</taxon>
        <taxon>Pseudomonadati</taxon>
        <taxon>Pseudomonadota</taxon>
        <taxon>Betaproteobacteria</taxon>
        <taxon>Rhodocyclales</taxon>
        <taxon>Zoogloeaceae</taxon>
        <taxon>Pseudothauera</taxon>
    </lineage>
</organism>
<dbReference type="Proteomes" id="UP000241193">
    <property type="component" value="Unassembled WGS sequence"/>
</dbReference>
<dbReference type="AlphaFoldDB" id="A0A2T4IHF1"/>
<gene>
    <name evidence="1" type="ORF">C8261_03990</name>
</gene>
<reference evidence="1 2" key="2">
    <citation type="submission" date="2018-04" db="EMBL/GenBank/DDBJ databases">
        <title>Thauera lacus sp. nov., isolated from an saline lake in Inner Mongolia, China.</title>
        <authorList>
            <person name="Liang Q.-Y."/>
        </authorList>
    </citation>
    <scope>NUCLEOTIDE SEQUENCE [LARGE SCALE GENOMIC DNA]</scope>
    <source>
        <strain evidence="1 2">D20</strain>
    </source>
</reference>
<evidence type="ECO:0000313" key="1">
    <source>
        <dbReference type="EMBL" id="PTD97190.1"/>
    </source>
</evidence>
<name>A0A2T4IHF1_9RHOO</name>
<accession>A0A2T4IHF1</accession>
<evidence type="ECO:0000313" key="2">
    <source>
        <dbReference type="Proteomes" id="UP000241193"/>
    </source>
</evidence>
<dbReference type="EMBL" id="PZKC01000003">
    <property type="protein sequence ID" value="PTD97190.1"/>
    <property type="molecule type" value="Genomic_DNA"/>
</dbReference>
<dbReference type="OrthoDB" id="5497963at2"/>
<comment type="caution">
    <text evidence="1">The sequence shown here is derived from an EMBL/GenBank/DDBJ whole genome shotgun (WGS) entry which is preliminary data.</text>
</comment>
<keyword evidence="2" id="KW-1185">Reference proteome</keyword>